<accession>A0A2I9DY34</accession>
<dbReference type="EMBL" id="BFAG01000025">
    <property type="protein sequence ID" value="GBF08187.1"/>
    <property type="molecule type" value="Genomic_DNA"/>
</dbReference>
<dbReference type="AlphaFoldDB" id="A0A2I9DY34"/>
<comment type="caution">
    <text evidence="3">The sequence shown here is derived from an EMBL/GenBank/DDBJ whole genome shotgun (WGS) entry which is preliminary data.</text>
</comment>
<evidence type="ECO:0000259" key="2">
    <source>
        <dbReference type="Pfam" id="PF25583"/>
    </source>
</evidence>
<protein>
    <submittedName>
        <fullName evidence="3">Helix-turn-helix, type 11</fullName>
    </submittedName>
</protein>
<proteinExistence type="predicted"/>
<feature type="domain" description="WCX" evidence="2">
    <location>
        <begin position="251"/>
        <end position="331"/>
    </location>
</feature>
<keyword evidence="4" id="KW-1185">Reference proteome</keyword>
<dbReference type="Pfam" id="PF13280">
    <property type="entry name" value="WYL"/>
    <property type="match status" value="1"/>
</dbReference>
<dbReference type="PANTHER" id="PTHR34580:SF1">
    <property type="entry name" value="PROTEIN PAFC"/>
    <property type="match status" value="1"/>
</dbReference>
<sequence>MAPADLGKAERLFRIARLLREGHLTVRDLASKLFPAASVGGEGWAGIERALQRDLLDLERLEPDDFQRLPGRPPRYTLRTHRTTLHPVTLLALHSAARLMYHRAPGHRLHHQAALHQLTSWLPERVQGVVGRGMGDLGKRRSREDINLEHACAAWTGGHPLRFEYVKPGGSGQRRTNIIEIYLIEAHPANLDLYLIGRETTYHHAVRTFKLSRMRALQVLHEQQYTIPESFDPTEFLHGAWGVVGSQGNPTMTVHLRFRHDAAYRILEGGYAHLSEPFLNPDGTIDTSLEAPVDASGLPREVLAWILSWGPRVQVLGPPELRAYWQRELRLAAENAEAEPMGFPTGGAA</sequence>
<dbReference type="RefSeq" id="WP_103131461.1">
    <property type="nucleotide sequence ID" value="NZ_BFAG01000025.1"/>
</dbReference>
<name>A0A2I9DY34_9DEIO</name>
<dbReference type="InterPro" id="IPR026881">
    <property type="entry name" value="WYL_dom"/>
</dbReference>
<dbReference type="PANTHER" id="PTHR34580">
    <property type="match status" value="1"/>
</dbReference>
<dbReference type="InterPro" id="IPR057727">
    <property type="entry name" value="WCX_dom"/>
</dbReference>
<reference evidence="4" key="1">
    <citation type="submission" date="2018-01" db="EMBL/GenBank/DDBJ databases">
        <title>Draft Genome Sequence of the Radioresistant Bacterium Deinococcus aerius TR0125, Isolated from the Higher Atmosphere above Japan.</title>
        <authorList>
            <person name="Satoh K."/>
            <person name="Arai H."/>
            <person name="Sanzen T."/>
            <person name="Kawaguchi Y."/>
            <person name="Hayashi H."/>
            <person name="Yokobori S."/>
            <person name="Yamagishi A."/>
            <person name="Oono Y."/>
            <person name="Narumi I."/>
        </authorList>
    </citation>
    <scope>NUCLEOTIDE SEQUENCE [LARGE SCALE GENOMIC DNA]</scope>
    <source>
        <strain evidence="4">TR0125</strain>
    </source>
</reference>
<dbReference type="Pfam" id="PF25583">
    <property type="entry name" value="WCX"/>
    <property type="match status" value="1"/>
</dbReference>
<evidence type="ECO:0000313" key="4">
    <source>
        <dbReference type="Proteomes" id="UP000236569"/>
    </source>
</evidence>
<gene>
    <name evidence="3" type="ORF">DAERI_250022</name>
</gene>
<dbReference type="Proteomes" id="UP000236569">
    <property type="component" value="Unassembled WGS sequence"/>
</dbReference>
<organism evidence="3 4">
    <name type="scientific">Deinococcus aerius</name>
    <dbReference type="NCBI Taxonomy" id="200253"/>
    <lineage>
        <taxon>Bacteria</taxon>
        <taxon>Thermotogati</taxon>
        <taxon>Deinococcota</taxon>
        <taxon>Deinococci</taxon>
        <taxon>Deinococcales</taxon>
        <taxon>Deinococcaceae</taxon>
        <taxon>Deinococcus</taxon>
    </lineage>
</organism>
<feature type="domain" description="WYL" evidence="1">
    <location>
        <begin position="149"/>
        <end position="219"/>
    </location>
</feature>
<dbReference type="InterPro" id="IPR051534">
    <property type="entry name" value="CBASS_pafABC_assoc_protein"/>
</dbReference>
<dbReference type="OrthoDB" id="62231at2"/>
<evidence type="ECO:0000259" key="1">
    <source>
        <dbReference type="Pfam" id="PF13280"/>
    </source>
</evidence>
<evidence type="ECO:0000313" key="3">
    <source>
        <dbReference type="EMBL" id="GBF08187.1"/>
    </source>
</evidence>